<name>A0A2T1DNH0_9CYAN</name>
<dbReference type="EMBL" id="PVWG01000001">
    <property type="protein sequence ID" value="PSB22043.1"/>
    <property type="molecule type" value="Genomic_DNA"/>
</dbReference>
<dbReference type="STRING" id="1920490.GCA_001895925_00768"/>
<proteinExistence type="predicted"/>
<dbReference type="Proteomes" id="UP000238634">
    <property type="component" value="Unassembled WGS sequence"/>
</dbReference>
<dbReference type="OrthoDB" id="532149at2"/>
<keyword evidence="2" id="KW-1185">Reference proteome</keyword>
<sequence>MTIAPNVELTFTFQDPDLSPEKQEKLTQTLWQQMRSLEGVKVDRVADPNPPEGNRALGAFLWGLLQAEVSVASLKNLFGFVGDRLGNKPIKIKAKFADGREIELEVSSREELAAAEETIKRLSQSM</sequence>
<dbReference type="RefSeq" id="WP_073069063.1">
    <property type="nucleotide sequence ID" value="NZ_MPPI01000001.1"/>
</dbReference>
<organism evidence="1 2">
    <name type="scientific">Phormidesmis priestleyi ULC007</name>
    <dbReference type="NCBI Taxonomy" id="1920490"/>
    <lineage>
        <taxon>Bacteria</taxon>
        <taxon>Bacillati</taxon>
        <taxon>Cyanobacteriota</taxon>
        <taxon>Cyanophyceae</taxon>
        <taxon>Leptolyngbyales</taxon>
        <taxon>Leptolyngbyaceae</taxon>
        <taxon>Phormidesmis</taxon>
    </lineage>
</organism>
<evidence type="ECO:0000313" key="1">
    <source>
        <dbReference type="EMBL" id="PSB22043.1"/>
    </source>
</evidence>
<gene>
    <name evidence="1" type="ORF">C7B65_01095</name>
</gene>
<accession>A0A2T1DNH0</accession>
<reference evidence="1 2" key="1">
    <citation type="submission" date="2018-02" db="EMBL/GenBank/DDBJ databases">
        <authorList>
            <person name="Cohen D.B."/>
            <person name="Kent A.D."/>
        </authorList>
    </citation>
    <scope>NUCLEOTIDE SEQUENCE [LARGE SCALE GENOMIC DNA]</scope>
    <source>
        <strain evidence="1 2">ULC007</strain>
    </source>
</reference>
<dbReference type="AlphaFoldDB" id="A0A2T1DNH0"/>
<evidence type="ECO:0000313" key="2">
    <source>
        <dbReference type="Proteomes" id="UP000238634"/>
    </source>
</evidence>
<reference evidence="1 2" key="2">
    <citation type="submission" date="2018-03" db="EMBL/GenBank/DDBJ databases">
        <title>The ancient ancestry and fast evolution of plastids.</title>
        <authorList>
            <person name="Moore K.R."/>
            <person name="Magnabosco C."/>
            <person name="Momper L."/>
            <person name="Gold D.A."/>
            <person name="Bosak T."/>
            <person name="Fournier G.P."/>
        </authorList>
    </citation>
    <scope>NUCLEOTIDE SEQUENCE [LARGE SCALE GENOMIC DNA]</scope>
    <source>
        <strain evidence="1 2">ULC007</strain>
    </source>
</reference>
<protein>
    <submittedName>
        <fullName evidence="1">Uncharacterized protein</fullName>
    </submittedName>
</protein>
<comment type="caution">
    <text evidence="1">The sequence shown here is derived from an EMBL/GenBank/DDBJ whole genome shotgun (WGS) entry which is preliminary data.</text>
</comment>